<dbReference type="InterPro" id="IPR028994">
    <property type="entry name" value="Integrin_alpha_N"/>
</dbReference>
<dbReference type="Gene3D" id="3.40.390.10">
    <property type="entry name" value="Collagenase (Catalytic Domain)"/>
    <property type="match status" value="1"/>
</dbReference>
<comment type="caution">
    <text evidence="3">The sequence shown here is derived from an EMBL/GenBank/DDBJ whole genome shotgun (WGS) entry which is preliminary data.</text>
</comment>
<evidence type="ECO:0000256" key="1">
    <source>
        <dbReference type="ARBA" id="ARBA00022729"/>
    </source>
</evidence>
<evidence type="ECO:0000256" key="2">
    <source>
        <dbReference type="SAM" id="Phobius"/>
    </source>
</evidence>
<dbReference type="EMBL" id="RCTY01000020">
    <property type="protein sequence ID" value="ROU07657.1"/>
    <property type="molecule type" value="Genomic_DNA"/>
</dbReference>
<accession>A0A3N2RJM3</accession>
<dbReference type="Gene3D" id="2.40.128.340">
    <property type="match status" value="1"/>
</dbReference>
<dbReference type="AlphaFoldDB" id="A0A3N2RJM3"/>
<dbReference type="Pfam" id="PF13517">
    <property type="entry name" value="FG-GAP_3"/>
    <property type="match status" value="2"/>
</dbReference>
<keyword evidence="2" id="KW-1133">Transmembrane helix</keyword>
<dbReference type="GO" id="GO:0008237">
    <property type="term" value="F:metallopeptidase activity"/>
    <property type="evidence" value="ECO:0007669"/>
    <property type="project" value="InterPro"/>
</dbReference>
<sequence>MRSAVQLEIGRFVMRRTFLMGAVALMGAAGWWGWGETSQRIAQAGSPAAPAGFASAGASAGLARDGFRAVPAPLPQRAAAGFAAAPDRGDLVDYSAKPQVLRDGAYTWHRAGLSERHALAAIASGHLRVTTPSGQTLSFRYQRHVEHDSGDWTWIGRVEDGDAGKQAIVTFGAHAVFGVIDQPGKPSLKLTMRDGASWLVETDPVRLALTGQEASVQADDFKIPQAAEQAYSGPVAAAAAVSANAAGGAVATIDVLIGYSNGFAAGLGGASQAVTRVSNLVDITNEAYRNSQTGARLRLVGTLQVNYTDSGDNGDTLDALSGVNGAAIDPAFNALRAAREEYGADLVSFVRKYDRATHNGCGVAWIIGGGQQAYTARSANSGYSVVSDGREVQGGTTYFCREETFAHELGHNLGAQHDRATASSGGSLKYGAFAYSFGYKTSAAEGNFYDIMAYGDSGQTAYRVFSNPRVNLCGNRACGVEDQADVARTFDQTAPIAATFRATKVGSGARNDFDGDGKSDVYWRNSATGSNDVWFMSGAWLARAATVHVEPDQAWQVIATGDFNGDGRYDAFWRNSATGQTFVHLMDGGRVVSSGYSTLVADGNWKIVATGDFNGDKRTDLYWRNSATGANDVWLMNGLQPSSVATVHVEPDQNWQVAGAGDFNGDGMADIFWRNAANGQNYVHLMAGTRVIAGSGAAPLVADRNYRVAAIGDFNGDGRSDIYWRSSASGECYVWTMSGIAPSVVNLAHNEPDQNWQVANSGDYDGDGRDDIFWRNRSTGQNYVHLLDGPTVKSGGGVYTVGDMNWKIVSR</sequence>
<gene>
    <name evidence="3" type="ORF">D9T17_07695</name>
</gene>
<dbReference type="Proteomes" id="UP000275910">
    <property type="component" value="Unassembled WGS sequence"/>
</dbReference>
<keyword evidence="2" id="KW-0472">Membrane</keyword>
<dbReference type="InterPro" id="IPR013517">
    <property type="entry name" value="FG-GAP"/>
</dbReference>
<evidence type="ECO:0000313" key="3">
    <source>
        <dbReference type="EMBL" id="ROU07657.1"/>
    </source>
</evidence>
<proteinExistence type="predicted"/>
<feature type="transmembrane region" description="Helical" evidence="2">
    <location>
        <begin position="12"/>
        <end position="34"/>
    </location>
</feature>
<dbReference type="SUPFAM" id="SSF69318">
    <property type="entry name" value="Integrin alpha N-terminal domain"/>
    <property type="match status" value="1"/>
</dbReference>
<dbReference type="SUPFAM" id="SSF55486">
    <property type="entry name" value="Metalloproteases ('zincins'), catalytic domain"/>
    <property type="match status" value="1"/>
</dbReference>
<keyword evidence="2" id="KW-0812">Transmembrane</keyword>
<organism evidence="3 4">
    <name type="scientific">Lysobacter enzymogenes</name>
    <dbReference type="NCBI Taxonomy" id="69"/>
    <lineage>
        <taxon>Bacteria</taxon>
        <taxon>Pseudomonadati</taxon>
        <taxon>Pseudomonadota</taxon>
        <taxon>Gammaproteobacteria</taxon>
        <taxon>Lysobacterales</taxon>
        <taxon>Lysobacteraceae</taxon>
        <taxon>Lysobacter</taxon>
    </lineage>
</organism>
<keyword evidence="1" id="KW-0732">Signal</keyword>
<dbReference type="PANTHER" id="PTHR46580:SF2">
    <property type="entry name" value="MAM DOMAIN-CONTAINING PROTEIN"/>
    <property type="match status" value="1"/>
</dbReference>
<dbReference type="Pfam" id="PF13583">
    <property type="entry name" value="Reprolysin_4"/>
    <property type="match status" value="1"/>
</dbReference>
<dbReference type="InterPro" id="IPR024079">
    <property type="entry name" value="MetalloPept_cat_dom_sf"/>
</dbReference>
<name>A0A3N2RJM3_LYSEN</name>
<reference evidence="3 4" key="1">
    <citation type="submission" date="2018-10" db="EMBL/GenBank/DDBJ databases">
        <title>The genome of Lysobacter enzymogenes OH11.</title>
        <authorList>
            <person name="Liu F."/>
            <person name="Zhao Y."/>
            <person name="Qian G."/>
            <person name="Chen Y."/>
            <person name="Xu H."/>
        </authorList>
    </citation>
    <scope>NUCLEOTIDE SEQUENCE [LARGE SCALE GENOMIC DNA]</scope>
    <source>
        <strain evidence="3 4">OH11</strain>
    </source>
</reference>
<protein>
    <submittedName>
        <fullName evidence="3">Uncharacterized protein</fullName>
    </submittedName>
</protein>
<evidence type="ECO:0000313" key="4">
    <source>
        <dbReference type="Proteomes" id="UP000275910"/>
    </source>
</evidence>
<dbReference type="Gene3D" id="2.130.10.130">
    <property type="entry name" value="Integrin alpha, N-terminal"/>
    <property type="match status" value="1"/>
</dbReference>
<dbReference type="PANTHER" id="PTHR46580">
    <property type="entry name" value="SENSOR KINASE-RELATED"/>
    <property type="match status" value="1"/>
</dbReference>